<keyword evidence="3" id="KW-1185">Reference proteome</keyword>
<dbReference type="Gene3D" id="3.40.50.1000">
    <property type="entry name" value="HAD superfamily/HAD-like"/>
    <property type="match status" value="1"/>
</dbReference>
<organism evidence="2 3">
    <name type="scientific">Ohtaekwangia koreensis</name>
    <dbReference type="NCBI Taxonomy" id="688867"/>
    <lineage>
        <taxon>Bacteria</taxon>
        <taxon>Pseudomonadati</taxon>
        <taxon>Bacteroidota</taxon>
        <taxon>Cytophagia</taxon>
        <taxon>Cytophagales</taxon>
        <taxon>Fulvivirgaceae</taxon>
        <taxon>Ohtaekwangia</taxon>
    </lineage>
</organism>
<dbReference type="AlphaFoldDB" id="A0A1T5IJC3"/>
<dbReference type="GO" id="GO:0008195">
    <property type="term" value="F:phosphatidate phosphatase activity"/>
    <property type="evidence" value="ECO:0007669"/>
    <property type="project" value="InterPro"/>
</dbReference>
<name>A0A1T5IJC3_9BACT</name>
<dbReference type="InterPro" id="IPR023214">
    <property type="entry name" value="HAD_sf"/>
</dbReference>
<evidence type="ECO:0000313" key="2">
    <source>
        <dbReference type="EMBL" id="SKC39093.1"/>
    </source>
</evidence>
<protein>
    <submittedName>
        <fullName evidence="2">Uncharacterized conserved protein</fullName>
    </submittedName>
</protein>
<dbReference type="InterPro" id="IPR052935">
    <property type="entry name" value="Mg2+_PAP"/>
</dbReference>
<gene>
    <name evidence="2" type="ORF">SAMN05660236_0089</name>
</gene>
<dbReference type="Proteomes" id="UP000190961">
    <property type="component" value="Unassembled WGS sequence"/>
</dbReference>
<proteinExistence type="predicted"/>
<evidence type="ECO:0000313" key="3">
    <source>
        <dbReference type="Proteomes" id="UP000190961"/>
    </source>
</evidence>
<evidence type="ECO:0000259" key="1">
    <source>
        <dbReference type="Pfam" id="PF09949"/>
    </source>
</evidence>
<dbReference type="Pfam" id="PF09949">
    <property type="entry name" value="APP1_cat"/>
    <property type="match status" value="1"/>
</dbReference>
<dbReference type="InterPro" id="IPR019236">
    <property type="entry name" value="APP1_cat"/>
</dbReference>
<dbReference type="EMBL" id="FUZU01000001">
    <property type="protein sequence ID" value="SKC39093.1"/>
    <property type="molecule type" value="Genomic_DNA"/>
</dbReference>
<dbReference type="PANTHER" id="PTHR28208">
    <property type="entry name" value="PHOSPHATIDATE PHOSPHATASE APP1"/>
    <property type="match status" value="1"/>
</dbReference>
<feature type="domain" description="Phosphatidate phosphatase APP1 catalytic" evidence="1">
    <location>
        <begin position="105"/>
        <end position="256"/>
    </location>
</feature>
<accession>A0A1T5IJC3</accession>
<dbReference type="PANTHER" id="PTHR28208:SF3">
    <property type="entry name" value="PHOSPHATIDATE PHOSPHATASE APP1"/>
    <property type="match status" value="1"/>
</dbReference>
<reference evidence="2 3" key="1">
    <citation type="submission" date="2017-02" db="EMBL/GenBank/DDBJ databases">
        <authorList>
            <person name="Peterson S.W."/>
        </authorList>
    </citation>
    <scope>NUCLEOTIDE SEQUENCE [LARGE SCALE GENOMIC DNA]</scope>
    <source>
        <strain evidence="2 3">DSM 25262</strain>
    </source>
</reference>
<sequence length="297" mass="34755">MAIGQLTYSSLRDFSFQEYSRRRTFRSILALYRTRFFGHKEIELVFNMGSYRAITDASGSFFITIENMPAESELISVLLEDGQPVNIVEGLYSRVMHTVESAEIMVSDIDDTLLHSYIPNKLLKFRTLMFTAVEDRKAVVEMMKVIQDFFAAGVVPFYLSNSEQNLYPVIYRFLRNNNFPRGPLFLKQMRHLRDIFRRKDLLKRDVHKLTTLEKLLLFFPDKKFILIGDNTQNDLKIYLSTAQKFPQNIRSVIIRKAIARPLDTILFNEAEQKFQSLGIGFYYDKSFPKGFEVKKVM</sequence>
<dbReference type="STRING" id="688867.SAMN05660236_0089"/>